<dbReference type="SMART" id="SM00353">
    <property type="entry name" value="HLH"/>
    <property type="match status" value="1"/>
</dbReference>
<dbReference type="InterPro" id="IPR025610">
    <property type="entry name" value="MYC/MYB_N"/>
</dbReference>
<dbReference type="SUPFAM" id="SSF47459">
    <property type="entry name" value="HLH, helix-loop-helix DNA-binding domain"/>
    <property type="match status" value="1"/>
</dbReference>
<sequence>MATGIQNNEGLPEDLRKQLAAAVRSIQWSYAIFWSISSTKQGVLEWGEGYYNGDIKTRKIIQAIELDDDLIGLQRSEQLRNLYESLLAGESTPQARRISVALSPEDLTNTEWYYLVCMSFVFNLGQGLPGRTLLNGQAIWLCNAHYADSRVFSRSLLAKSASVQTVVCFPMSGGVLELGVTDLVAEDLSLIHHVKTFFFEVPQDHFSNEIIDTMLTSLIQEGLDSPSDGSNGFRPLIIEDINGESARAQSWQLIDDELSNCVLTSLTSSDCISQTALNPENVVFTENAENAIELQDQNREKMEAEIKGDDFHYHSVLSSLFKTSHQSILRQSFGNFSKESSFVCWKKGPKRAIEKHRYETQQKMLKKLLYQVPRMHTHHCLLETEEKTTQKDVLRRSEADGTNMNIVLSRRRRETVNERFLALKTLIPSISKADRVSILDDTISYLKELEKRVEELESFQDTAENQVRPKTKPLDISERTSDNYDYNNKLGSKRKTSFDIVDERIPYNNVFISTIEKGFSIEIRCPWRESLLLEIMHVLSDLHLSSHSIQSSTVDGILSLTIRFEVKALHGLSTRMIKQALQRVLRR</sequence>
<name>A0AAD3TGS0_NEPGR</name>
<dbReference type="GO" id="GO:0005634">
    <property type="term" value="C:nucleus"/>
    <property type="evidence" value="ECO:0007669"/>
    <property type="project" value="UniProtKB-SubCell"/>
</dbReference>
<protein>
    <recommendedName>
        <fullName evidence="6">BHLH domain-containing protein</fullName>
    </recommendedName>
</protein>
<keyword evidence="2" id="KW-0805">Transcription regulation</keyword>
<keyword evidence="3" id="KW-0010">Activator</keyword>
<dbReference type="PROSITE" id="PS50888">
    <property type="entry name" value="BHLH"/>
    <property type="match status" value="1"/>
</dbReference>
<dbReference type="PANTHER" id="PTHR46266:SF3">
    <property type="entry name" value="TRANSCRIPTION FACTOR EGL1"/>
    <property type="match status" value="1"/>
</dbReference>
<evidence type="ECO:0000256" key="4">
    <source>
        <dbReference type="ARBA" id="ARBA00023163"/>
    </source>
</evidence>
<keyword evidence="8" id="KW-1185">Reference proteome</keyword>
<keyword evidence="4" id="KW-0804">Transcription</keyword>
<evidence type="ECO:0000313" key="8">
    <source>
        <dbReference type="Proteomes" id="UP001279734"/>
    </source>
</evidence>
<proteinExistence type="predicted"/>
<dbReference type="PANTHER" id="PTHR46266">
    <property type="entry name" value="TRANSCRIPTION FACTOR TT8"/>
    <property type="match status" value="1"/>
</dbReference>
<gene>
    <name evidence="7" type="ORF">Nepgr_030714</name>
</gene>
<dbReference type="InterPro" id="IPR036638">
    <property type="entry name" value="HLH_DNA-bd_sf"/>
</dbReference>
<feature type="domain" description="BHLH" evidence="6">
    <location>
        <begin position="400"/>
        <end position="449"/>
    </location>
</feature>
<dbReference type="EMBL" id="BSYO01000035">
    <property type="protein sequence ID" value="GMH28871.1"/>
    <property type="molecule type" value="Genomic_DNA"/>
</dbReference>
<dbReference type="Proteomes" id="UP001279734">
    <property type="component" value="Unassembled WGS sequence"/>
</dbReference>
<comment type="caution">
    <text evidence="7">The sequence shown here is derived from an EMBL/GenBank/DDBJ whole genome shotgun (WGS) entry which is preliminary data.</text>
</comment>
<dbReference type="GO" id="GO:0080090">
    <property type="term" value="P:regulation of primary metabolic process"/>
    <property type="evidence" value="ECO:0007669"/>
    <property type="project" value="UniProtKB-ARBA"/>
</dbReference>
<dbReference type="Pfam" id="PF22754">
    <property type="entry name" value="bHLH-TF_ACT-like_plant"/>
    <property type="match status" value="1"/>
</dbReference>
<dbReference type="InterPro" id="IPR054502">
    <property type="entry name" value="bHLH-TF_ACT-like_plant"/>
</dbReference>
<dbReference type="GO" id="GO:0046983">
    <property type="term" value="F:protein dimerization activity"/>
    <property type="evidence" value="ECO:0007669"/>
    <property type="project" value="InterPro"/>
</dbReference>
<evidence type="ECO:0000256" key="5">
    <source>
        <dbReference type="ARBA" id="ARBA00023242"/>
    </source>
</evidence>
<evidence type="ECO:0000256" key="1">
    <source>
        <dbReference type="ARBA" id="ARBA00004123"/>
    </source>
</evidence>
<comment type="subcellular location">
    <subcellularLocation>
        <location evidence="1">Nucleus</location>
    </subcellularLocation>
</comment>
<dbReference type="InterPro" id="IPR011598">
    <property type="entry name" value="bHLH_dom"/>
</dbReference>
<dbReference type="AlphaFoldDB" id="A0AAD3TGS0"/>
<dbReference type="Pfam" id="PF14215">
    <property type="entry name" value="bHLH-MYC_N"/>
    <property type="match status" value="1"/>
</dbReference>
<evidence type="ECO:0000256" key="3">
    <source>
        <dbReference type="ARBA" id="ARBA00023159"/>
    </source>
</evidence>
<organism evidence="7 8">
    <name type="scientific">Nepenthes gracilis</name>
    <name type="common">Slender pitcher plant</name>
    <dbReference type="NCBI Taxonomy" id="150966"/>
    <lineage>
        <taxon>Eukaryota</taxon>
        <taxon>Viridiplantae</taxon>
        <taxon>Streptophyta</taxon>
        <taxon>Embryophyta</taxon>
        <taxon>Tracheophyta</taxon>
        <taxon>Spermatophyta</taxon>
        <taxon>Magnoliopsida</taxon>
        <taxon>eudicotyledons</taxon>
        <taxon>Gunneridae</taxon>
        <taxon>Pentapetalae</taxon>
        <taxon>Caryophyllales</taxon>
        <taxon>Nepenthaceae</taxon>
        <taxon>Nepenthes</taxon>
    </lineage>
</organism>
<evidence type="ECO:0000313" key="7">
    <source>
        <dbReference type="EMBL" id="GMH28871.1"/>
    </source>
</evidence>
<dbReference type="Gene3D" id="4.10.280.10">
    <property type="entry name" value="Helix-loop-helix DNA-binding domain"/>
    <property type="match status" value="1"/>
</dbReference>
<dbReference type="Pfam" id="PF00010">
    <property type="entry name" value="HLH"/>
    <property type="match status" value="1"/>
</dbReference>
<evidence type="ECO:0000256" key="2">
    <source>
        <dbReference type="ARBA" id="ARBA00023015"/>
    </source>
</evidence>
<keyword evidence="5" id="KW-0539">Nucleus</keyword>
<reference evidence="7" key="1">
    <citation type="submission" date="2023-05" db="EMBL/GenBank/DDBJ databases">
        <title>Nepenthes gracilis genome sequencing.</title>
        <authorList>
            <person name="Fukushima K."/>
        </authorList>
    </citation>
    <scope>NUCLEOTIDE SEQUENCE</scope>
    <source>
        <strain evidence="7">SING2019-196</strain>
    </source>
</reference>
<accession>A0AAD3TGS0</accession>
<evidence type="ECO:0000259" key="6">
    <source>
        <dbReference type="PROSITE" id="PS50888"/>
    </source>
</evidence>